<dbReference type="Pfam" id="PF00561">
    <property type="entry name" value="Abhydrolase_1"/>
    <property type="match status" value="1"/>
</dbReference>
<dbReference type="AlphaFoldDB" id="A0A3S1DN92"/>
<dbReference type="InterPro" id="IPR000073">
    <property type="entry name" value="AB_hydrolase_1"/>
</dbReference>
<dbReference type="SUPFAM" id="SSF53474">
    <property type="entry name" value="alpha/beta-Hydrolases"/>
    <property type="match status" value="1"/>
</dbReference>
<gene>
    <name evidence="2" type="ORF">EJP82_16405</name>
</gene>
<evidence type="ECO:0000313" key="2">
    <source>
        <dbReference type="EMBL" id="RUT45258.1"/>
    </source>
</evidence>
<dbReference type="EMBL" id="RZNY01000013">
    <property type="protein sequence ID" value="RUT45258.1"/>
    <property type="molecule type" value="Genomic_DNA"/>
</dbReference>
<evidence type="ECO:0000259" key="1">
    <source>
        <dbReference type="Pfam" id="PF00561"/>
    </source>
</evidence>
<dbReference type="RefSeq" id="WP_127193150.1">
    <property type="nucleotide sequence ID" value="NZ_RZNY01000013.1"/>
</dbReference>
<dbReference type="Gene3D" id="3.40.50.1820">
    <property type="entry name" value="alpha/beta hydrolase"/>
    <property type="match status" value="1"/>
</dbReference>
<dbReference type="OrthoDB" id="6191536at2"/>
<dbReference type="InterPro" id="IPR050266">
    <property type="entry name" value="AB_hydrolase_sf"/>
</dbReference>
<protein>
    <submittedName>
        <fullName evidence="2">Alpha/beta hydrolase</fullName>
    </submittedName>
</protein>
<dbReference type="GO" id="GO:0016787">
    <property type="term" value="F:hydrolase activity"/>
    <property type="evidence" value="ECO:0007669"/>
    <property type="project" value="UniProtKB-KW"/>
</dbReference>
<organism evidence="2 3">
    <name type="scientific">Paenibacillus anaericanus</name>
    <dbReference type="NCBI Taxonomy" id="170367"/>
    <lineage>
        <taxon>Bacteria</taxon>
        <taxon>Bacillati</taxon>
        <taxon>Bacillota</taxon>
        <taxon>Bacilli</taxon>
        <taxon>Bacillales</taxon>
        <taxon>Paenibacillaceae</taxon>
        <taxon>Paenibacillus</taxon>
    </lineage>
</organism>
<dbReference type="Proteomes" id="UP000279446">
    <property type="component" value="Unassembled WGS sequence"/>
</dbReference>
<dbReference type="PANTHER" id="PTHR43798">
    <property type="entry name" value="MONOACYLGLYCEROL LIPASE"/>
    <property type="match status" value="1"/>
</dbReference>
<dbReference type="InterPro" id="IPR029058">
    <property type="entry name" value="AB_hydrolase_fold"/>
</dbReference>
<proteinExistence type="predicted"/>
<keyword evidence="2" id="KW-0378">Hydrolase</keyword>
<evidence type="ECO:0000313" key="3">
    <source>
        <dbReference type="Proteomes" id="UP000279446"/>
    </source>
</evidence>
<feature type="domain" description="AB hydrolase-1" evidence="1">
    <location>
        <begin position="21"/>
        <end position="251"/>
    </location>
</feature>
<sequence length="272" mass="31091">MPYCKVANADIYYEDLGTGIPIIMIHGFSPDHRLMSACMEPIFSDRNGWRRIYIDLPGMGMTRDYDDIHNADEMLDAVLSLIESLIKDQTYLLIGESYGGYLARGILAKQKERVGGAAFICPVILPHHEDRIVPNHAVLHRDNGFLATLTEEEVTDFSSNQVVLDEYNWCRYKNEVLAGCQIADDHFLAIIKKQYGFSFRIDQMEFEKPSIFLLGKQDSVVGYKDAFEILEKFPRGTFAVLDRAGHNLQIEQAQVFNSLISEWLDRVESYHV</sequence>
<comment type="caution">
    <text evidence="2">The sequence shown here is derived from an EMBL/GenBank/DDBJ whole genome shotgun (WGS) entry which is preliminary data.</text>
</comment>
<name>A0A3S1DN92_9BACL</name>
<keyword evidence="3" id="KW-1185">Reference proteome</keyword>
<reference evidence="2 3" key="1">
    <citation type="submission" date="2018-12" db="EMBL/GenBank/DDBJ databases">
        <authorList>
            <person name="Sun L."/>
            <person name="Chen Z."/>
        </authorList>
    </citation>
    <scope>NUCLEOTIDE SEQUENCE [LARGE SCALE GENOMIC DNA]</scope>
    <source>
        <strain evidence="2 3">DSM 15890</strain>
    </source>
</reference>
<accession>A0A3S1DN92</accession>
<dbReference type="PANTHER" id="PTHR43798:SF6">
    <property type="entry name" value="HYDROLASE, PUTATIVE (AFU_ORTHOLOGUE AFUA_4G13070)-RELATED"/>
    <property type="match status" value="1"/>
</dbReference>